<gene>
    <name evidence="2" type="ORF">IE877_23885</name>
</gene>
<feature type="compositionally biased region" description="Basic and acidic residues" evidence="1">
    <location>
        <begin position="83"/>
        <end position="104"/>
    </location>
</feature>
<dbReference type="EMBL" id="JACXSS010000001">
    <property type="protein sequence ID" value="MBD9358872.1"/>
    <property type="molecule type" value="Genomic_DNA"/>
</dbReference>
<sequence>MLNSILNVFDRHAISIGENEVITSRFLALFLGFAVLQLQGCSSEESQSKISRKDAVSKQIVNSPKDPLNSDTDTLPSSGTVHPDAEPPSRSELRVMSEETKATEEQAKRVIERFDENLNNREQRKVAETEFKNMLPEYKAKMLQLGKAQLQHEK</sequence>
<feature type="region of interest" description="Disordered" evidence="1">
    <location>
        <begin position="45"/>
        <end position="104"/>
    </location>
</feature>
<proteinExistence type="predicted"/>
<evidence type="ECO:0000313" key="2">
    <source>
        <dbReference type="EMBL" id="MBD9358872.1"/>
    </source>
</evidence>
<dbReference type="RefSeq" id="WP_192377061.1">
    <property type="nucleotide sequence ID" value="NZ_CAJHIV010000001.1"/>
</dbReference>
<accession>A0ABR9D6Z3</accession>
<name>A0ABR9D6Z3_9GAMM</name>
<reference evidence="2 3" key="1">
    <citation type="submission" date="2020-09" db="EMBL/GenBank/DDBJ databases">
        <title>Methylomonas albis sp. nov. and Methylomonas fluvii sp. nov.: Two cold-adapted methanotrophs from the River Elbe and an amended description of Methylovulum psychrotolerans strain Eb1.</title>
        <authorList>
            <person name="Bussmann I.K."/>
            <person name="Klings K.-W."/>
            <person name="Warnstedt J."/>
            <person name="Hoppert M."/>
            <person name="Saborowski A."/>
            <person name="Horn F."/>
            <person name="Liebner S."/>
        </authorList>
    </citation>
    <scope>NUCLEOTIDE SEQUENCE [LARGE SCALE GENOMIC DNA]</scope>
    <source>
        <strain evidence="2 3">EbA</strain>
    </source>
</reference>
<feature type="compositionally biased region" description="Polar residues" evidence="1">
    <location>
        <begin position="69"/>
        <end position="80"/>
    </location>
</feature>
<evidence type="ECO:0000256" key="1">
    <source>
        <dbReference type="SAM" id="MobiDB-lite"/>
    </source>
</evidence>
<evidence type="ECO:0000313" key="3">
    <source>
        <dbReference type="Proteomes" id="UP000652176"/>
    </source>
</evidence>
<organism evidence="2 3">
    <name type="scientific">Methylomonas albis</name>
    <dbReference type="NCBI Taxonomy" id="1854563"/>
    <lineage>
        <taxon>Bacteria</taxon>
        <taxon>Pseudomonadati</taxon>
        <taxon>Pseudomonadota</taxon>
        <taxon>Gammaproteobacteria</taxon>
        <taxon>Methylococcales</taxon>
        <taxon>Methylococcaceae</taxon>
        <taxon>Methylomonas</taxon>
    </lineage>
</organism>
<comment type="caution">
    <text evidence="2">The sequence shown here is derived from an EMBL/GenBank/DDBJ whole genome shotgun (WGS) entry which is preliminary data.</text>
</comment>
<dbReference type="Proteomes" id="UP000652176">
    <property type="component" value="Unassembled WGS sequence"/>
</dbReference>
<protein>
    <submittedName>
        <fullName evidence="2">Uncharacterized protein</fullName>
    </submittedName>
</protein>
<keyword evidence="3" id="KW-1185">Reference proteome</keyword>